<dbReference type="GO" id="GO:0005634">
    <property type="term" value="C:nucleus"/>
    <property type="evidence" value="ECO:0007669"/>
    <property type="project" value="UniProtKB-SubCell"/>
</dbReference>
<sequence>MGEEAKQIFGDQNLKAKNAQKAQNDDSSWENNMESFEDICISTSIETSTENSGNSITSSSSSDLVEDASSSSSSSSVLTNGPLYELSELMVHLPLRRGLSRFYQGKSQSYTSLASVQSLEDLAKRATPMRKKIKPCKSYGGGLDGNRSLSYNPKATISKKSSRRSFFFFSNLGGSRPNSSLSLQKNF</sequence>
<reference evidence="5" key="1">
    <citation type="submission" date="2025-08" db="UniProtKB">
        <authorList>
            <consortium name="RefSeq"/>
        </authorList>
    </citation>
    <scope>IDENTIFICATION</scope>
    <source>
        <tissue evidence="5">Seedling</tissue>
    </source>
</reference>
<dbReference type="PANTHER" id="PTHR33172">
    <property type="entry name" value="OS08G0516900 PROTEIN"/>
    <property type="match status" value="1"/>
</dbReference>
<feature type="region of interest" description="Disordered" evidence="3">
    <location>
        <begin position="1"/>
        <end position="78"/>
    </location>
</feature>
<dbReference type="AlphaFoldDB" id="A0A6P4BAR3"/>
<dbReference type="GeneID" id="107432813"/>
<feature type="compositionally biased region" description="Low complexity" evidence="3">
    <location>
        <begin position="38"/>
        <end position="78"/>
    </location>
</feature>
<dbReference type="RefSeq" id="XP_015899497.2">
    <property type="nucleotide sequence ID" value="XM_016044011.4"/>
</dbReference>
<comment type="subcellular location">
    <subcellularLocation>
        <location evidence="1">Nucleus</location>
    </subcellularLocation>
</comment>
<evidence type="ECO:0000313" key="5">
    <source>
        <dbReference type="RefSeq" id="XP_015899497.2"/>
    </source>
</evidence>
<name>A0A6P4BAR3_ZIZJJ</name>
<keyword evidence="2" id="KW-0539">Nucleus</keyword>
<keyword evidence="4" id="KW-1185">Reference proteome</keyword>
<feature type="compositionally biased region" description="Polar residues" evidence="3">
    <location>
        <begin position="20"/>
        <end position="34"/>
    </location>
</feature>
<dbReference type="GO" id="GO:0006950">
    <property type="term" value="P:response to stress"/>
    <property type="evidence" value="ECO:0007669"/>
    <property type="project" value="UniProtKB-ARBA"/>
</dbReference>
<evidence type="ECO:0000313" key="4">
    <source>
        <dbReference type="Proteomes" id="UP001652623"/>
    </source>
</evidence>
<dbReference type="InParanoid" id="A0A6P4BAR3"/>
<evidence type="ECO:0000256" key="3">
    <source>
        <dbReference type="SAM" id="MobiDB-lite"/>
    </source>
</evidence>
<proteinExistence type="predicted"/>
<dbReference type="InterPro" id="IPR051992">
    <property type="entry name" value="OxStress_Response_Reg"/>
</dbReference>
<dbReference type="PANTHER" id="PTHR33172:SF103">
    <property type="entry name" value="PROTEIN OXIDATIVE STRESS 3"/>
    <property type="match status" value="1"/>
</dbReference>
<accession>A0A6P4BAR3</accession>
<protein>
    <submittedName>
        <fullName evidence="5">Protein OXIDATIVE STRESS 3</fullName>
    </submittedName>
</protein>
<evidence type="ECO:0000256" key="2">
    <source>
        <dbReference type="ARBA" id="ARBA00023242"/>
    </source>
</evidence>
<dbReference type="Proteomes" id="UP001652623">
    <property type="component" value="Chromosome 11"/>
</dbReference>
<dbReference type="KEGG" id="zju:107432813"/>
<gene>
    <name evidence="5" type="primary">LOC107432813</name>
</gene>
<evidence type="ECO:0000256" key="1">
    <source>
        <dbReference type="ARBA" id="ARBA00004123"/>
    </source>
</evidence>
<organism evidence="4 5">
    <name type="scientific">Ziziphus jujuba</name>
    <name type="common">Chinese jujube</name>
    <name type="synonym">Ziziphus sativa</name>
    <dbReference type="NCBI Taxonomy" id="326968"/>
    <lineage>
        <taxon>Eukaryota</taxon>
        <taxon>Viridiplantae</taxon>
        <taxon>Streptophyta</taxon>
        <taxon>Embryophyta</taxon>
        <taxon>Tracheophyta</taxon>
        <taxon>Spermatophyta</taxon>
        <taxon>Magnoliopsida</taxon>
        <taxon>eudicotyledons</taxon>
        <taxon>Gunneridae</taxon>
        <taxon>Pentapetalae</taxon>
        <taxon>rosids</taxon>
        <taxon>fabids</taxon>
        <taxon>Rosales</taxon>
        <taxon>Rhamnaceae</taxon>
        <taxon>Paliureae</taxon>
        <taxon>Ziziphus</taxon>
    </lineage>
</organism>